<feature type="compositionally biased region" description="Acidic residues" evidence="1">
    <location>
        <begin position="512"/>
        <end position="522"/>
    </location>
</feature>
<gene>
    <name evidence="4" type="primary">LOC111129388</name>
</gene>
<feature type="compositionally biased region" description="Low complexity" evidence="1">
    <location>
        <begin position="378"/>
        <end position="396"/>
    </location>
</feature>
<feature type="compositionally biased region" description="Polar residues" evidence="1">
    <location>
        <begin position="193"/>
        <end position="204"/>
    </location>
</feature>
<dbReference type="Gene3D" id="3.10.20.230">
    <property type="entry name" value="Doublecortin domain"/>
    <property type="match status" value="2"/>
</dbReference>
<protein>
    <submittedName>
        <fullName evidence="4">Echinoderm microtubule-associated protein-like CG42247</fullName>
    </submittedName>
</protein>
<feature type="compositionally biased region" description="Basic and acidic residues" evidence="1">
    <location>
        <begin position="332"/>
        <end position="346"/>
    </location>
</feature>
<dbReference type="SMART" id="SM00537">
    <property type="entry name" value="DCX"/>
    <property type="match status" value="1"/>
</dbReference>
<dbReference type="InterPro" id="IPR036572">
    <property type="entry name" value="Doublecortin_dom_sf"/>
</dbReference>
<dbReference type="AlphaFoldDB" id="A0A8B8DT86"/>
<accession>A0A8B8DT86</accession>
<organism evidence="3 4">
    <name type="scientific">Crassostrea virginica</name>
    <name type="common">Eastern oyster</name>
    <dbReference type="NCBI Taxonomy" id="6565"/>
    <lineage>
        <taxon>Eukaryota</taxon>
        <taxon>Metazoa</taxon>
        <taxon>Spiralia</taxon>
        <taxon>Lophotrochozoa</taxon>
        <taxon>Mollusca</taxon>
        <taxon>Bivalvia</taxon>
        <taxon>Autobranchia</taxon>
        <taxon>Pteriomorphia</taxon>
        <taxon>Ostreida</taxon>
        <taxon>Ostreoidea</taxon>
        <taxon>Ostreidae</taxon>
        <taxon>Crassostrea</taxon>
    </lineage>
</organism>
<dbReference type="Pfam" id="PF03607">
    <property type="entry name" value="DCX"/>
    <property type="match status" value="1"/>
</dbReference>
<sequence>MKRSSYYDNHSDSKDPYQSSESEDYPQPSYRGGNRMSVSKPHQKRIRQQNGYNEYRYERYESYPPSLLDREQHNKAIRVKFFKNRDALHKGIVLSISEKAFPSMDSLMNHLNSKIDTPQGVMYIFRLEDGKLIQNIKDFQPGDECVVSSTLKVDRRIQYGQISGPPSPTKRGASLQRSQGSSREHVIRGSYTGGVNRSPPNQAKSKPLTFTIINNTMRSLQDKMIINPQTEQSFEQLLGDMGEVVNMLDNPATGLYSAVPPYNKIESFSNLRHELLVKKVDSFYVVGMEGVPKEVRQKKAPVREPTPPPNDDMDYYEEPAHHQTYREPSPPRQKERGKWKPAKEPQQKPQNSKTNQNGHSDDRNQNGVVDDRSKPRNRGNVNQRNNNTNNNNNNNRPTAQSQKINSNREERGTSNKSHDLRRSNDVSSKLSRDSKQNNHEREPLTHRSQRNDRQDSNPHPGKPQSVRQSQNNASFHEERDMEVDGGEEEMQHNGYHDEVDNQDDAYANGNGDETEDEYDDETPQQRPARKGPRMETPEC</sequence>
<proteinExistence type="predicted"/>
<dbReference type="GO" id="GO:0035556">
    <property type="term" value="P:intracellular signal transduction"/>
    <property type="evidence" value="ECO:0007669"/>
    <property type="project" value="InterPro"/>
</dbReference>
<dbReference type="OrthoDB" id="47802at2759"/>
<evidence type="ECO:0000313" key="4">
    <source>
        <dbReference type="RefSeq" id="XP_022331457.1"/>
    </source>
</evidence>
<feature type="compositionally biased region" description="Polar residues" evidence="1">
    <location>
        <begin position="465"/>
        <end position="474"/>
    </location>
</feature>
<evidence type="ECO:0000259" key="2">
    <source>
        <dbReference type="PROSITE" id="PS50309"/>
    </source>
</evidence>
<feature type="region of interest" description="Disordered" evidence="1">
    <location>
        <begin position="158"/>
        <end position="206"/>
    </location>
</feature>
<dbReference type="InterPro" id="IPR003533">
    <property type="entry name" value="Doublecortin_dom"/>
</dbReference>
<evidence type="ECO:0000313" key="3">
    <source>
        <dbReference type="Proteomes" id="UP000694844"/>
    </source>
</evidence>
<feature type="domain" description="Doublecortin" evidence="2">
    <location>
        <begin position="77"/>
        <end position="160"/>
    </location>
</feature>
<feature type="compositionally biased region" description="Basic and acidic residues" evidence="1">
    <location>
        <begin position="406"/>
        <end position="456"/>
    </location>
</feature>
<feature type="compositionally biased region" description="Basic and acidic residues" evidence="1">
    <location>
        <begin position="489"/>
        <end position="499"/>
    </location>
</feature>
<dbReference type="RefSeq" id="XP_022331457.1">
    <property type="nucleotide sequence ID" value="XM_022475749.1"/>
</dbReference>
<name>A0A8B8DT86_CRAVI</name>
<keyword evidence="3" id="KW-1185">Reference proteome</keyword>
<feature type="region of interest" description="Disordered" evidence="1">
    <location>
        <begin position="295"/>
        <end position="539"/>
    </location>
</feature>
<dbReference type="GeneID" id="111129388"/>
<evidence type="ECO:0000256" key="1">
    <source>
        <dbReference type="SAM" id="MobiDB-lite"/>
    </source>
</evidence>
<reference evidence="4" key="1">
    <citation type="submission" date="2025-08" db="UniProtKB">
        <authorList>
            <consortium name="RefSeq"/>
        </authorList>
    </citation>
    <scope>IDENTIFICATION</scope>
    <source>
        <tissue evidence="4">Whole sample</tissue>
    </source>
</reference>
<dbReference type="PROSITE" id="PS50309">
    <property type="entry name" value="DC"/>
    <property type="match status" value="1"/>
</dbReference>
<feature type="region of interest" description="Disordered" evidence="1">
    <location>
        <begin position="1"/>
        <end position="53"/>
    </location>
</feature>
<feature type="compositionally biased region" description="Polar residues" evidence="1">
    <location>
        <begin position="347"/>
        <end position="358"/>
    </location>
</feature>
<dbReference type="SUPFAM" id="SSF89837">
    <property type="entry name" value="Doublecortin (DC)"/>
    <property type="match status" value="1"/>
</dbReference>
<dbReference type="Proteomes" id="UP000694844">
    <property type="component" value="Chromosome 4"/>
</dbReference>
<feature type="compositionally biased region" description="Basic and acidic residues" evidence="1">
    <location>
        <begin position="359"/>
        <end position="374"/>
    </location>
</feature>
<dbReference type="KEGG" id="cvn:111129388"/>